<name>A0AAN6SXN5_9PEZI</name>
<dbReference type="Proteomes" id="UP001305647">
    <property type="component" value="Unassembled WGS sequence"/>
</dbReference>
<proteinExistence type="predicted"/>
<gene>
    <name evidence="2" type="ORF">N658DRAFT_501175</name>
</gene>
<evidence type="ECO:0000256" key="1">
    <source>
        <dbReference type="SAM" id="SignalP"/>
    </source>
</evidence>
<evidence type="ECO:0008006" key="4">
    <source>
        <dbReference type="Google" id="ProtNLM"/>
    </source>
</evidence>
<feature type="chain" id="PRO_5042967844" description="Secreted protein" evidence="1">
    <location>
        <begin position="24"/>
        <end position="78"/>
    </location>
</feature>
<dbReference type="AlphaFoldDB" id="A0AAN6SXN5"/>
<protein>
    <recommendedName>
        <fullName evidence="4">Secreted protein</fullName>
    </recommendedName>
</protein>
<accession>A0AAN6SXN5</accession>
<evidence type="ECO:0000313" key="2">
    <source>
        <dbReference type="EMBL" id="KAK4096821.1"/>
    </source>
</evidence>
<reference evidence="2" key="1">
    <citation type="journal article" date="2023" name="Mol. Phylogenet. Evol.">
        <title>Genome-scale phylogeny and comparative genomics of the fungal order Sordariales.</title>
        <authorList>
            <person name="Hensen N."/>
            <person name="Bonometti L."/>
            <person name="Westerberg I."/>
            <person name="Brannstrom I.O."/>
            <person name="Guillou S."/>
            <person name="Cros-Aarteil S."/>
            <person name="Calhoun S."/>
            <person name="Haridas S."/>
            <person name="Kuo A."/>
            <person name="Mondo S."/>
            <person name="Pangilinan J."/>
            <person name="Riley R."/>
            <person name="LaButti K."/>
            <person name="Andreopoulos B."/>
            <person name="Lipzen A."/>
            <person name="Chen C."/>
            <person name="Yan M."/>
            <person name="Daum C."/>
            <person name="Ng V."/>
            <person name="Clum A."/>
            <person name="Steindorff A."/>
            <person name="Ohm R.A."/>
            <person name="Martin F."/>
            <person name="Silar P."/>
            <person name="Natvig D.O."/>
            <person name="Lalanne C."/>
            <person name="Gautier V."/>
            <person name="Ament-Velasquez S.L."/>
            <person name="Kruys A."/>
            <person name="Hutchinson M.I."/>
            <person name="Powell A.J."/>
            <person name="Barry K."/>
            <person name="Miller A.N."/>
            <person name="Grigoriev I.V."/>
            <person name="Debuchy R."/>
            <person name="Gladieux P."/>
            <person name="Hiltunen Thoren M."/>
            <person name="Johannesson H."/>
        </authorList>
    </citation>
    <scope>NUCLEOTIDE SEQUENCE</scope>
    <source>
        <strain evidence="2">CBS 757.83</strain>
    </source>
</reference>
<sequence>MRLQLLFQVILSLFLIGHGPVQAACPPEGPNVEKLAAHVGARLGVLCGAGHSPGVDPEDGRFVVDQIVRPFVFQDLRA</sequence>
<comment type="caution">
    <text evidence="2">The sequence shown here is derived from an EMBL/GenBank/DDBJ whole genome shotgun (WGS) entry which is preliminary data.</text>
</comment>
<dbReference type="EMBL" id="MU863695">
    <property type="protein sequence ID" value="KAK4096821.1"/>
    <property type="molecule type" value="Genomic_DNA"/>
</dbReference>
<keyword evidence="3" id="KW-1185">Reference proteome</keyword>
<keyword evidence="1" id="KW-0732">Signal</keyword>
<evidence type="ECO:0000313" key="3">
    <source>
        <dbReference type="Proteomes" id="UP001305647"/>
    </source>
</evidence>
<reference evidence="2" key="2">
    <citation type="submission" date="2023-05" db="EMBL/GenBank/DDBJ databases">
        <authorList>
            <consortium name="Lawrence Berkeley National Laboratory"/>
            <person name="Steindorff A."/>
            <person name="Hensen N."/>
            <person name="Bonometti L."/>
            <person name="Westerberg I."/>
            <person name="Brannstrom I.O."/>
            <person name="Guillou S."/>
            <person name="Cros-Aarteil S."/>
            <person name="Calhoun S."/>
            <person name="Haridas S."/>
            <person name="Kuo A."/>
            <person name="Mondo S."/>
            <person name="Pangilinan J."/>
            <person name="Riley R."/>
            <person name="Labutti K."/>
            <person name="Andreopoulos B."/>
            <person name="Lipzen A."/>
            <person name="Chen C."/>
            <person name="Yanf M."/>
            <person name="Daum C."/>
            <person name="Ng V."/>
            <person name="Clum A."/>
            <person name="Ohm R."/>
            <person name="Martin F."/>
            <person name="Silar P."/>
            <person name="Natvig D."/>
            <person name="Lalanne C."/>
            <person name="Gautier V."/>
            <person name="Ament-Velasquez S.L."/>
            <person name="Kruys A."/>
            <person name="Hutchinson M.I."/>
            <person name="Powell A.J."/>
            <person name="Barry K."/>
            <person name="Miller A.N."/>
            <person name="Grigoriev I.V."/>
            <person name="Debuchy R."/>
            <person name="Gladieux P."/>
            <person name="Thoren M.H."/>
            <person name="Johannesson H."/>
        </authorList>
    </citation>
    <scope>NUCLEOTIDE SEQUENCE</scope>
    <source>
        <strain evidence="2">CBS 757.83</strain>
    </source>
</reference>
<feature type="signal peptide" evidence="1">
    <location>
        <begin position="1"/>
        <end position="23"/>
    </location>
</feature>
<organism evidence="2 3">
    <name type="scientific">Parathielavia hyrcaniae</name>
    <dbReference type="NCBI Taxonomy" id="113614"/>
    <lineage>
        <taxon>Eukaryota</taxon>
        <taxon>Fungi</taxon>
        <taxon>Dikarya</taxon>
        <taxon>Ascomycota</taxon>
        <taxon>Pezizomycotina</taxon>
        <taxon>Sordariomycetes</taxon>
        <taxon>Sordariomycetidae</taxon>
        <taxon>Sordariales</taxon>
        <taxon>Chaetomiaceae</taxon>
        <taxon>Parathielavia</taxon>
    </lineage>
</organism>